<comment type="catalytic activity">
    <reaction evidence="3">
        <text>a (3S)-3-hydroxyacyl-CoA + NAD(+) = a 3-oxoacyl-CoA + NADH + H(+)</text>
        <dbReference type="Rhea" id="RHEA:22432"/>
        <dbReference type="ChEBI" id="CHEBI:15378"/>
        <dbReference type="ChEBI" id="CHEBI:57318"/>
        <dbReference type="ChEBI" id="CHEBI:57540"/>
        <dbReference type="ChEBI" id="CHEBI:57945"/>
        <dbReference type="ChEBI" id="CHEBI:90726"/>
        <dbReference type="EC" id="1.1.1.35"/>
    </reaction>
</comment>
<keyword evidence="7" id="KW-1185">Reference proteome</keyword>
<dbReference type="SUPFAM" id="SSF52096">
    <property type="entry name" value="ClpP/crotonase"/>
    <property type="match status" value="1"/>
</dbReference>
<organism evidence="6 7">
    <name type="scientific">Terriglobus albidus</name>
    <dbReference type="NCBI Taxonomy" id="1592106"/>
    <lineage>
        <taxon>Bacteria</taxon>
        <taxon>Pseudomonadati</taxon>
        <taxon>Acidobacteriota</taxon>
        <taxon>Terriglobia</taxon>
        <taxon>Terriglobales</taxon>
        <taxon>Acidobacteriaceae</taxon>
        <taxon>Terriglobus</taxon>
    </lineage>
</organism>
<protein>
    <submittedName>
        <fullName evidence="6">3-hydroxyacyl-CoA dehydrogenase</fullName>
    </submittedName>
</protein>
<evidence type="ECO:0000256" key="3">
    <source>
        <dbReference type="ARBA" id="ARBA00049556"/>
    </source>
</evidence>
<dbReference type="PANTHER" id="PTHR48075:SF7">
    <property type="entry name" value="3-HYDROXYACYL-COA DEHYDROGENASE-RELATED"/>
    <property type="match status" value="1"/>
</dbReference>
<evidence type="ECO:0000259" key="5">
    <source>
        <dbReference type="Pfam" id="PF02737"/>
    </source>
</evidence>
<dbReference type="OrthoDB" id="9771883at2"/>
<proteinExistence type="predicted"/>
<dbReference type="PANTHER" id="PTHR48075">
    <property type="entry name" value="3-HYDROXYACYL-COA DEHYDROGENASE FAMILY PROTEIN"/>
    <property type="match status" value="1"/>
</dbReference>
<dbReference type="Pfam" id="PF00725">
    <property type="entry name" value="3HCDH"/>
    <property type="match status" value="1"/>
</dbReference>
<dbReference type="GO" id="GO:0006631">
    <property type="term" value="P:fatty acid metabolic process"/>
    <property type="evidence" value="ECO:0007669"/>
    <property type="project" value="InterPro"/>
</dbReference>
<dbReference type="InterPro" id="IPR006108">
    <property type="entry name" value="3HC_DH_C"/>
</dbReference>
<reference evidence="6 7" key="1">
    <citation type="submission" date="2019-08" db="EMBL/GenBank/DDBJ databases">
        <title>Complete genome sequence of Terriglobus albidus strain ORNL.</title>
        <authorList>
            <person name="Podar M."/>
        </authorList>
    </citation>
    <scope>NUCLEOTIDE SEQUENCE [LARGE SCALE GENOMIC DNA]</scope>
    <source>
        <strain evidence="6 7">ORNL</strain>
    </source>
</reference>
<dbReference type="Gene3D" id="3.90.226.10">
    <property type="entry name" value="2-enoyl-CoA Hydratase, Chain A, domain 1"/>
    <property type="match status" value="1"/>
</dbReference>
<dbReference type="SUPFAM" id="SSF51735">
    <property type="entry name" value="NAD(P)-binding Rossmann-fold domains"/>
    <property type="match status" value="1"/>
</dbReference>
<accession>A0A5B9EAN8</accession>
<keyword evidence="2" id="KW-0520">NAD</keyword>
<evidence type="ECO:0000259" key="4">
    <source>
        <dbReference type="Pfam" id="PF00725"/>
    </source>
</evidence>
<evidence type="ECO:0000256" key="2">
    <source>
        <dbReference type="ARBA" id="ARBA00023027"/>
    </source>
</evidence>
<dbReference type="InterPro" id="IPR006176">
    <property type="entry name" value="3-OHacyl-CoA_DH_NAD-bd"/>
</dbReference>
<dbReference type="AlphaFoldDB" id="A0A5B9EAN8"/>
<sequence length="813" mass="88284">MGAVAEQEMKTTRVEAPLLLRKAAVLGAGTMGSRIAAHLANVGVNVLLLDLPGSEGGRNVVADKALEALKKSKAAAFYTPSAAMRIQTGNFEDDLAQLAECDWIVEAVTENLEIKQQLLARVAPHVQPHAFLTTNTSGIPVGSIASVLSPELRRRWFGTHFFNPPRYMRLVEVVPGPDTDPAAMAALSAFLDQNLGKEVVRARDTPNFIANRIGIFFILETLRVMREEDLNVEEIDALTGTAIGLPRTGTFRLADMVGLDILAYVARNFAQARTDAGGQAALPPFLETMLERKWLGDKTGGGFYKKERSADGKEERFVLDLKTLEYQPTSKPKFPALDMAKNVESLPERLRILLSGDQKKDKAARFHWKLLTRLWNYSADCLPEIADSAASIDAAMRAGYNWQLGPFEMWDAAGVAETVARVQAADEPISPVVEAMLAGGAKTWYADNGTAYYDLATRRYQTVARPAGIAHIATFRASNGVVRANPGASLIDIGDGVGCIELHSTKSTIGDDIMRLITKTLEPSSEFVRDFRAFVISSDAENFSVGANLMQLLLAAQEGEWEDIDLTVRTFQRMTQSIKFCPRPVVVAPYALCLGGATEISLHGARRQAHAELYMGLVETGVGLIPGGGGTKEFALKATDEAIHAFGDASRVAISTEIVDTMKQAFETIAMAKVSTSAAEARSLNLLTEEDGITLNRERLLLEAKNATLALADAGYLPPVMRSEIPAAGESVRATLRLGAYLMQQSGYASEHDVKVAGHVAHILCGGRVAPGTRVSEQYYLDLEREAFLSLCGERKTQERIAYTLSNGKPLRN</sequence>
<dbReference type="InterPro" id="IPR008927">
    <property type="entry name" value="6-PGluconate_DH-like_C_sf"/>
</dbReference>
<dbReference type="GO" id="GO:0003857">
    <property type="term" value="F:(3S)-3-hydroxyacyl-CoA dehydrogenase (NAD+) activity"/>
    <property type="evidence" value="ECO:0007669"/>
    <property type="project" value="UniProtKB-EC"/>
</dbReference>
<evidence type="ECO:0000256" key="1">
    <source>
        <dbReference type="ARBA" id="ARBA00023002"/>
    </source>
</evidence>
<dbReference type="KEGG" id="talb:FTW19_09470"/>
<feature type="domain" description="3-hydroxyacyl-CoA dehydrogenase NAD binding" evidence="5">
    <location>
        <begin position="22"/>
        <end position="204"/>
    </location>
</feature>
<dbReference type="SUPFAM" id="SSF48179">
    <property type="entry name" value="6-phosphogluconate dehydrogenase C-terminal domain-like"/>
    <property type="match status" value="2"/>
</dbReference>
<dbReference type="InterPro" id="IPR029045">
    <property type="entry name" value="ClpP/crotonase-like_dom_sf"/>
</dbReference>
<feature type="domain" description="3-hydroxyacyl-CoA dehydrogenase C-terminal" evidence="4">
    <location>
        <begin position="208"/>
        <end position="305"/>
    </location>
</feature>
<dbReference type="GO" id="GO:0070403">
    <property type="term" value="F:NAD+ binding"/>
    <property type="evidence" value="ECO:0007669"/>
    <property type="project" value="InterPro"/>
</dbReference>
<evidence type="ECO:0000313" key="6">
    <source>
        <dbReference type="EMBL" id="QEE28205.1"/>
    </source>
</evidence>
<dbReference type="Pfam" id="PF02737">
    <property type="entry name" value="3HCDH_N"/>
    <property type="match status" value="1"/>
</dbReference>
<dbReference type="Gene3D" id="1.10.1040.50">
    <property type="match status" value="1"/>
</dbReference>
<dbReference type="InterPro" id="IPR036291">
    <property type="entry name" value="NAD(P)-bd_dom_sf"/>
</dbReference>
<name>A0A5B9EAN8_9BACT</name>
<gene>
    <name evidence="6" type="ORF">FTW19_09470</name>
</gene>
<dbReference type="EMBL" id="CP042806">
    <property type="protein sequence ID" value="QEE28205.1"/>
    <property type="molecule type" value="Genomic_DNA"/>
</dbReference>
<dbReference type="RefSeq" id="WP_147647395.1">
    <property type="nucleotide sequence ID" value="NZ_CP042806.1"/>
</dbReference>
<dbReference type="Proteomes" id="UP000321820">
    <property type="component" value="Chromosome"/>
</dbReference>
<dbReference type="Gene3D" id="3.40.50.720">
    <property type="entry name" value="NAD(P)-binding Rossmann-like Domain"/>
    <property type="match status" value="1"/>
</dbReference>
<evidence type="ECO:0000313" key="7">
    <source>
        <dbReference type="Proteomes" id="UP000321820"/>
    </source>
</evidence>
<keyword evidence="1" id="KW-0560">Oxidoreductase</keyword>